<evidence type="ECO:0000256" key="6">
    <source>
        <dbReference type="ARBA" id="ARBA00022538"/>
    </source>
</evidence>
<dbReference type="Pfam" id="PF02386">
    <property type="entry name" value="TrkH"/>
    <property type="match status" value="1"/>
</dbReference>
<keyword evidence="3" id="KW-0813">Transport</keyword>
<evidence type="ECO:0000256" key="4">
    <source>
        <dbReference type="ARBA" id="ARBA00022475"/>
    </source>
</evidence>
<reference evidence="14" key="1">
    <citation type="journal article" date="2018" name="Environ. Microbiol.">
        <title>Sporulation capability and amylosome conservation among diverse human colonic and rumen isolates of the keystone starch-degrader Ruminococcus bromii.</title>
        <authorList>
            <person name="Mukhopadhya I."/>
            <person name="Morais S."/>
            <person name="Laverde-Gomez J."/>
            <person name="Sheridan P.O."/>
            <person name="Walker A.W."/>
            <person name="Kelly W."/>
            <person name="Klieve A.V."/>
            <person name="Ouwerkerk D."/>
            <person name="Duncan S.H."/>
            <person name="Louis P."/>
            <person name="Koropatkin N."/>
            <person name="Cockburn D."/>
            <person name="Kibler R."/>
            <person name="Cooper P.J."/>
            <person name="Sandoval C."/>
            <person name="Crost E."/>
            <person name="Juge N."/>
            <person name="Bayer E.A."/>
            <person name="Flint H.J."/>
        </authorList>
    </citation>
    <scope>NUCLEOTIDE SEQUENCE [LARGE SCALE GENOMIC DNA]</scope>
    <source>
        <strain evidence="14">ATCC 27255</strain>
    </source>
</reference>
<keyword evidence="6" id="KW-0633">Potassium transport</keyword>
<keyword evidence="5" id="KW-0997">Cell inner membrane</keyword>
<feature type="transmembrane region" description="Helical" evidence="13">
    <location>
        <begin position="453"/>
        <end position="474"/>
    </location>
</feature>
<comment type="caution">
    <text evidence="14">The sequence shown here is derived from an EMBL/GenBank/DDBJ whole genome shotgun (WGS) entry which is preliminary data.</text>
</comment>
<evidence type="ECO:0000256" key="8">
    <source>
        <dbReference type="ARBA" id="ARBA00022958"/>
    </source>
</evidence>
<dbReference type="AlphaFoldDB" id="A0A2N0UJ58"/>
<keyword evidence="9 13" id="KW-1133">Transmembrane helix</keyword>
<dbReference type="InterPro" id="IPR004772">
    <property type="entry name" value="TrkH"/>
</dbReference>
<keyword evidence="4" id="KW-1003">Cell membrane</keyword>
<feature type="transmembrane region" description="Helical" evidence="13">
    <location>
        <begin position="7"/>
        <end position="31"/>
    </location>
</feature>
<feature type="transmembrane region" description="Helical" evidence="13">
    <location>
        <begin position="388"/>
        <end position="410"/>
    </location>
</feature>
<keyword evidence="10" id="KW-0406">Ion transport</keyword>
<dbReference type="RefSeq" id="WP_101029789.1">
    <property type="nucleotide sequence ID" value="NZ_CABMMZ010000073.1"/>
</dbReference>
<keyword evidence="11 13" id="KW-0472">Membrane</keyword>
<sequence length="481" mass="52970">MNKRLIVYILGWVLIVEGAAMQIATVTSFIYGEHEGLYFLGVGALSALLGLLAVKVKKPKNPVLYQKAGFAATALSWILMSFVGCFPFWLSGEIPSFIDAFYETVSGFTTTGSTILTDVEALSHGMLMWRSFLHWLGGMGVIVFLLAIIPKLGGQQNIFLMKAESPGPIVGKAVPKMRNYAMMLYGIYFGLTTLEFIFLIIGKMPVFDALNISFATAGTGGFGVTNAGIASYSNYLQTVIAVFMMLFGINFSVYILILAKKFKQAFRIQELWVYFGIIVLSTALIAFNIRSLYPSAYDAVHQSFFYVSSIITTTGFGLTDVNNWPEFSKTVIMIITFIGAMAGSTGGGFKVSRVILLFKETRKEFSLLIHPRNVKTVKMDGKTIDHNVMRSTSIFLVLYIGIFALSWLVLSLDRMDFVTNFTAVAANINNTGPGLGMVGPVGNYSEFSILSKIILIFDMLAGRLELFPLMLLFAPSAWKKS</sequence>
<name>A0A2N0UJ58_9FIRM</name>
<gene>
    <name evidence="14" type="primary">trkG</name>
    <name evidence="14" type="ORF">RBATCC27255_01882</name>
</gene>
<evidence type="ECO:0000256" key="7">
    <source>
        <dbReference type="ARBA" id="ARBA00022692"/>
    </source>
</evidence>
<feature type="transmembrane region" description="Helical" evidence="13">
    <location>
        <begin position="37"/>
        <end position="56"/>
    </location>
</feature>
<evidence type="ECO:0000256" key="11">
    <source>
        <dbReference type="ARBA" id="ARBA00023136"/>
    </source>
</evidence>
<dbReference type="PANTHER" id="PTHR32024:SF2">
    <property type="entry name" value="TRK SYSTEM POTASSIUM UPTAKE PROTEIN TRKG-RELATED"/>
    <property type="match status" value="1"/>
</dbReference>
<accession>A0A2N0UJ58</accession>
<evidence type="ECO:0000256" key="3">
    <source>
        <dbReference type="ARBA" id="ARBA00022448"/>
    </source>
</evidence>
<keyword evidence="12" id="KW-0479">Metal-binding</keyword>
<feature type="transmembrane region" description="Helical" evidence="13">
    <location>
        <begin position="271"/>
        <end position="289"/>
    </location>
</feature>
<feature type="transmembrane region" description="Helical" evidence="13">
    <location>
        <begin position="235"/>
        <end position="259"/>
    </location>
</feature>
<dbReference type="PIRSF" id="PIRSF006247">
    <property type="entry name" value="TrkH"/>
    <property type="match status" value="1"/>
</dbReference>
<evidence type="ECO:0000313" key="15">
    <source>
        <dbReference type="Proteomes" id="UP000233425"/>
    </source>
</evidence>
<evidence type="ECO:0000256" key="10">
    <source>
        <dbReference type="ARBA" id="ARBA00023065"/>
    </source>
</evidence>
<evidence type="ECO:0000256" key="5">
    <source>
        <dbReference type="ARBA" id="ARBA00022519"/>
    </source>
</evidence>
<feature type="binding site" evidence="12">
    <location>
        <position position="313"/>
    </location>
    <ligand>
        <name>K(+)</name>
        <dbReference type="ChEBI" id="CHEBI:29103"/>
    </ligand>
</feature>
<dbReference type="EMBL" id="NNSR01000073">
    <property type="protein sequence ID" value="PKD27015.1"/>
    <property type="molecule type" value="Genomic_DNA"/>
</dbReference>
<evidence type="ECO:0000256" key="12">
    <source>
        <dbReference type="PIRSR" id="PIRSR006247-1"/>
    </source>
</evidence>
<feature type="binding site" evidence="12">
    <location>
        <position position="430"/>
    </location>
    <ligand>
        <name>K(+)</name>
        <dbReference type="ChEBI" id="CHEBI:29103"/>
    </ligand>
</feature>
<dbReference type="Proteomes" id="UP000233425">
    <property type="component" value="Unassembled WGS sequence"/>
</dbReference>
<evidence type="ECO:0000256" key="13">
    <source>
        <dbReference type="SAM" id="Phobius"/>
    </source>
</evidence>
<feature type="transmembrane region" description="Helical" evidence="13">
    <location>
        <begin position="132"/>
        <end position="152"/>
    </location>
</feature>
<evidence type="ECO:0000313" key="14">
    <source>
        <dbReference type="EMBL" id="PKD27015.1"/>
    </source>
</evidence>
<dbReference type="GO" id="GO:0005886">
    <property type="term" value="C:plasma membrane"/>
    <property type="evidence" value="ECO:0007669"/>
    <property type="project" value="UniProtKB-SubCell"/>
</dbReference>
<dbReference type="GO" id="GO:0015379">
    <property type="term" value="F:potassium:chloride symporter activity"/>
    <property type="evidence" value="ECO:0007669"/>
    <property type="project" value="InterPro"/>
</dbReference>
<feature type="transmembrane region" description="Helical" evidence="13">
    <location>
        <begin position="182"/>
        <end position="201"/>
    </location>
</feature>
<dbReference type="PANTHER" id="PTHR32024">
    <property type="entry name" value="TRK SYSTEM POTASSIUM UPTAKE PROTEIN TRKG-RELATED"/>
    <property type="match status" value="1"/>
</dbReference>
<comment type="subcellular location">
    <subcellularLocation>
        <location evidence="1">Cell inner membrane</location>
        <topology evidence="1">Multi-pass membrane protein</topology>
    </subcellularLocation>
</comment>
<feature type="binding site" evidence="12">
    <location>
        <position position="110"/>
    </location>
    <ligand>
        <name>K(+)</name>
        <dbReference type="ChEBI" id="CHEBI:29103"/>
    </ligand>
</feature>
<keyword evidence="7 13" id="KW-0812">Transmembrane</keyword>
<feature type="binding site" evidence="12">
    <location>
        <position position="220"/>
    </location>
    <ligand>
        <name>K(+)</name>
        <dbReference type="ChEBI" id="CHEBI:29103"/>
    </ligand>
</feature>
<feature type="binding site" evidence="12">
    <location>
        <position position="111"/>
    </location>
    <ligand>
        <name>K(+)</name>
        <dbReference type="ChEBI" id="CHEBI:29103"/>
    </ligand>
</feature>
<dbReference type="InterPro" id="IPR003445">
    <property type="entry name" value="Cat_transpt"/>
</dbReference>
<dbReference type="GO" id="GO:0046872">
    <property type="term" value="F:metal ion binding"/>
    <property type="evidence" value="ECO:0007669"/>
    <property type="project" value="UniProtKB-KW"/>
</dbReference>
<evidence type="ECO:0000256" key="2">
    <source>
        <dbReference type="ARBA" id="ARBA00009137"/>
    </source>
</evidence>
<organism evidence="14 15">
    <name type="scientific">Ruminococcus bromii</name>
    <dbReference type="NCBI Taxonomy" id="40518"/>
    <lineage>
        <taxon>Bacteria</taxon>
        <taxon>Bacillati</taxon>
        <taxon>Bacillota</taxon>
        <taxon>Clostridia</taxon>
        <taxon>Eubacteriales</taxon>
        <taxon>Oscillospiraceae</taxon>
        <taxon>Ruminococcus</taxon>
    </lineage>
</organism>
<evidence type="ECO:0000256" key="9">
    <source>
        <dbReference type="ARBA" id="ARBA00022989"/>
    </source>
</evidence>
<evidence type="ECO:0000256" key="1">
    <source>
        <dbReference type="ARBA" id="ARBA00004429"/>
    </source>
</evidence>
<feature type="transmembrane region" description="Helical" evidence="13">
    <location>
        <begin position="68"/>
        <end position="90"/>
    </location>
</feature>
<keyword evidence="15" id="KW-1185">Reference proteome</keyword>
<feature type="transmembrane region" description="Helical" evidence="13">
    <location>
        <begin position="330"/>
        <end position="349"/>
    </location>
</feature>
<proteinExistence type="inferred from homology"/>
<comment type="similarity">
    <text evidence="2">Belongs to the TrkH potassium transport family.</text>
</comment>
<feature type="binding site" evidence="12">
    <location>
        <position position="314"/>
    </location>
    <ligand>
        <name>K(+)</name>
        <dbReference type="ChEBI" id="CHEBI:29103"/>
    </ligand>
</feature>
<keyword evidence="8 12" id="KW-0630">Potassium</keyword>
<protein>
    <submittedName>
        <fullName evidence="14">Trk system potassium uptake protein TrkG</fullName>
    </submittedName>
</protein>